<evidence type="ECO:0000256" key="4">
    <source>
        <dbReference type="ARBA" id="ARBA00022989"/>
    </source>
</evidence>
<dbReference type="NCBIfam" id="NF005141">
    <property type="entry name" value="PRK06590.1"/>
    <property type="match status" value="1"/>
</dbReference>
<evidence type="ECO:0000313" key="12">
    <source>
        <dbReference type="EMBL" id="WPX95986.1"/>
    </source>
</evidence>
<feature type="domain" description="NADH:quinone oxidoreductase/Mrp antiporter transmembrane" evidence="10">
    <location>
        <begin position="136"/>
        <end position="426"/>
    </location>
</feature>
<dbReference type="EMBL" id="CP110820">
    <property type="protein sequence ID" value="WPX95986.1"/>
    <property type="molecule type" value="Genomic_DNA"/>
</dbReference>
<dbReference type="PANTHER" id="PTHR42829">
    <property type="entry name" value="NADH-UBIQUINONE OXIDOREDUCTASE CHAIN 5"/>
    <property type="match status" value="1"/>
</dbReference>
<dbReference type="InterPro" id="IPR003945">
    <property type="entry name" value="NU5C-like"/>
</dbReference>
<evidence type="ECO:0000256" key="2">
    <source>
        <dbReference type="ARBA" id="ARBA00019904"/>
    </source>
</evidence>
<dbReference type="Pfam" id="PF00361">
    <property type="entry name" value="Proton_antipo_M"/>
    <property type="match status" value="1"/>
</dbReference>
<dbReference type="RefSeq" id="WP_323732951.1">
    <property type="nucleotide sequence ID" value="NZ_CP110820.1"/>
</dbReference>
<evidence type="ECO:0000256" key="1">
    <source>
        <dbReference type="ARBA" id="ARBA00004127"/>
    </source>
</evidence>
<feature type="transmembrane region" description="Helical" evidence="9">
    <location>
        <begin position="119"/>
        <end position="136"/>
    </location>
</feature>
<keyword evidence="13" id="KW-1185">Reference proteome</keyword>
<keyword evidence="5 9" id="KW-0472">Membrane</keyword>
<evidence type="ECO:0000259" key="10">
    <source>
        <dbReference type="Pfam" id="PF00361"/>
    </source>
</evidence>
<accession>A0ABZ0UL59</accession>
<keyword evidence="3 8" id="KW-0812">Transmembrane</keyword>
<evidence type="ECO:0000256" key="5">
    <source>
        <dbReference type="ARBA" id="ARBA00023136"/>
    </source>
</evidence>
<organism evidence="12 13">
    <name type="scientific">Candidatus Bandiella euplotis</name>
    <dbReference type="NCBI Taxonomy" id="1664265"/>
    <lineage>
        <taxon>Bacteria</taxon>
        <taxon>Pseudomonadati</taxon>
        <taxon>Pseudomonadota</taxon>
        <taxon>Alphaproteobacteria</taxon>
        <taxon>Rickettsiales</taxon>
        <taxon>Candidatus Midichloriaceae</taxon>
        <taxon>Candidatus Bandiella</taxon>
    </lineage>
</organism>
<evidence type="ECO:0000313" key="13">
    <source>
        <dbReference type="Proteomes" id="UP001327219"/>
    </source>
</evidence>
<evidence type="ECO:0000256" key="7">
    <source>
        <dbReference type="ARBA" id="ARBA00032795"/>
    </source>
</evidence>
<evidence type="ECO:0000256" key="8">
    <source>
        <dbReference type="RuleBase" id="RU000320"/>
    </source>
</evidence>
<feature type="transmembrane region" description="Helical" evidence="9">
    <location>
        <begin position="387"/>
        <end position="406"/>
    </location>
</feature>
<evidence type="ECO:0000256" key="3">
    <source>
        <dbReference type="ARBA" id="ARBA00022692"/>
    </source>
</evidence>
<dbReference type="InterPro" id="IPR018393">
    <property type="entry name" value="NADHpl_OxRdtase_5_subgr"/>
</dbReference>
<dbReference type="Proteomes" id="UP001327219">
    <property type="component" value="Chromosome"/>
</dbReference>
<dbReference type="Pfam" id="PF00662">
    <property type="entry name" value="Proton_antipo_N"/>
    <property type="match status" value="1"/>
</dbReference>
<keyword evidence="4 9" id="KW-1133">Transmembrane helix</keyword>
<gene>
    <name evidence="12" type="ORF">Bandiella_00088</name>
</gene>
<evidence type="ECO:0000256" key="9">
    <source>
        <dbReference type="SAM" id="Phobius"/>
    </source>
</evidence>
<dbReference type="Gene3D" id="1.20.5.2700">
    <property type="match status" value="1"/>
</dbReference>
<evidence type="ECO:0000256" key="6">
    <source>
        <dbReference type="ARBA" id="ARBA00031571"/>
    </source>
</evidence>
<feature type="transmembrane region" description="Helical" evidence="9">
    <location>
        <begin position="289"/>
        <end position="310"/>
    </location>
</feature>
<name>A0ABZ0UL59_9RICK</name>
<feature type="transmembrane region" description="Helical" evidence="9">
    <location>
        <begin position="426"/>
        <end position="450"/>
    </location>
</feature>
<protein>
    <recommendedName>
        <fullName evidence="2">NADH-quinone oxidoreductase subunit L</fullName>
    </recommendedName>
    <alternativeName>
        <fullName evidence="6">NADH dehydrogenase I subunit L</fullName>
    </alternativeName>
    <alternativeName>
        <fullName evidence="7">NDH-1 subunit L</fullName>
    </alternativeName>
</protein>
<feature type="transmembrane region" description="Helical" evidence="9">
    <location>
        <begin position="6"/>
        <end position="24"/>
    </location>
</feature>
<feature type="transmembrane region" description="Helical" evidence="9">
    <location>
        <begin position="259"/>
        <end position="283"/>
    </location>
</feature>
<dbReference type="PRINTS" id="PR01435">
    <property type="entry name" value="NPOXDRDTASE5"/>
</dbReference>
<reference evidence="12 13" key="1">
    <citation type="submission" date="2022-11" db="EMBL/GenBank/DDBJ databases">
        <title>Host association and intracellularity evolved multiple times independently in the Rickettsiales.</title>
        <authorList>
            <person name="Castelli M."/>
            <person name="Nardi T."/>
            <person name="Gammuto L."/>
            <person name="Bellinzona G."/>
            <person name="Sabaneyeva E."/>
            <person name="Potekhin A."/>
            <person name="Serra V."/>
            <person name="Petroni G."/>
            <person name="Sassera D."/>
        </authorList>
    </citation>
    <scope>NUCLEOTIDE SEQUENCE [LARGE SCALE GENOMIC DNA]</scope>
    <source>
        <strain evidence="12 13">NDG2</strain>
    </source>
</reference>
<feature type="transmembrane region" description="Helical" evidence="9">
    <location>
        <begin position="173"/>
        <end position="193"/>
    </location>
</feature>
<feature type="transmembrane region" description="Helical" evidence="9">
    <location>
        <begin position="524"/>
        <end position="542"/>
    </location>
</feature>
<feature type="transmembrane region" description="Helical" evidence="9">
    <location>
        <begin position="78"/>
        <end position="107"/>
    </location>
</feature>
<dbReference type="InterPro" id="IPR001750">
    <property type="entry name" value="ND/Mrp_TM"/>
</dbReference>
<feature type="transmembrane region" description="Helical" evidence="9">
    <location>
        <begin position="142"/>
        <end position="161"/>
    </location>
</feature>
<proteinExistence type="predicted"/>
<dbReference type="NCBIfam" id="TIGR01974">
    <property type="entry name" value="NDH_I_L"/>
    <property type="match status" value="1"/>
</dbReference>
<sequence>MFKIELLAVYSVFFPLLGALWIGLNTRKFTALSAQLITTSMLCFSAIFSVIVFYHVVFLHEVIHIRLLKWVDISFFQAYWSIYVDSLTAVMLFVVTFVSCLVHIYSIGYMEDDDSKQRFMSYLSLFTFFMLMLVTSDNLLQLFLGWEGVGLSSFLLIGFWFKKESASKAALKAFLVNRVGDVGLALSIFLIAVTFKSIEYQQIFASLSGIEVVYAKFFGIELSTMDIICILMLIGCMGKSAQLGLHTWLPDAMEGPTPVSALIHAATMVTAGVFLLARCSFLFEHSQMALNTVTVIGAFTCLFAASIALVQTDIKKIIAYSTSSQLGYMFFACGVSAYSVAIFHLMTHAFFKALLFLGAGSVIHAIHNEQDINKMGGLYKFLPVTYAFMWIGSLALAGIFPFAGYFSKDLILEHAHLAGSGLGTFAYWMGLFAALCTAFYSWRLIILVFHKSSRVNCEAESEEHIHEAPKSMMVPMILLAVGAVFSGYVGEYIFKISSPNSSFWNGALAAHAHGGDDSSKFVKILPLVIAVSGIMLAYITYFRNSSFMYIIIDRLRLIREVLYNKYYFDEIYNRIFVVTIKDLSDFLWKWFDNSIIDGIPNSLARMTFDISRVARHVQTGKVYHYLFTMLMGILAIVSIVIFS</sequence>
<evidence type="ECO:0000259" key="11">
    <source>
        <dbReference type="Pfam" id="PF00662"/>
    </source>
</evidence>
<feature type="transmembrane region" description="Helical" evidence="9">
    <location>
        <begin position="622"/>
        <end position="642"/>
    </location>
</feature>
<dbReference type="PRINTS" id="PR01434">
    <property type="entry name" value="NADHDHGNASE5"/>
</dbReference>
<feature type="transmembrane region" description="Helical" evidence="9">
    <location>
        <begin position="36"/>
        <end position="58"/>
    </location>
</feature>
<feature type="domain" description="NADH-Ubiquinone oxidoreductase (complex I) chain 5 N-terminal" evidence="11">
    <location>
        <begin position="70"/>
        <end position="120"/>
    </location>
</feature>
<dbReference type="InterPro" id="IPR001516">
    <property type="entry name" value="Proton_antipo_N"/>
</dbReference>
<comment type="subcellular location">
    <subcellularLocation>
        <location evidence="1">Endomembrane system</location>
        <topology evidence="1">Multi-pass membrane protein</topology>
    </subcellularLocation>
    <subcellularLocation>
        <location evidence="8">Membrane</location>
        <topology evidence="8">Multi-pass membrane protein</topology>
    </subcellularLocation>
</comment>
<feature type="transmembrane region" description="Helical" evidence="9">
    <location>
        <begin position="317"/>
        <end position="343"/>
    </location>
</feature>
<dbReference type="PANTHER" id="PTHR42829:SF2">
    <property type="entry name" value="NADH-UBIQUINONE OXIDOREDUCTASE CHAIN 5"/>
    <property type="match status" value="1"/>
</dbReference>
<feature type="transmembrane region" description="Helical" evidence="9">
    <location>
        <begin position="471"/>
        <end position="494"/>
    </location>
</feature>
<feature type="transmembrane region" description="Helical" evidence="9">
    <location>
        <begin position="213"/>
        <end position="238"/>
    </location>
</feature>